<keyword evidence="4 5" id="KW-0443">Lipid metabolism</keyword>
<reference evidence="9 10" key="2">
    <citation type="journal article" date="2010" name="Nature">
        <title>Comparative genomics reveals mobile pathogenicity chromosomes in Fusarium.</title>
        <authorList>
            <person name="Ma L.J."/>
            <person name="van der Does H.C."/>
            <person name="Borkovich K.A."/>
            <person name="Coleman J.J."/>
            <person name="Daboussi M.J."/>
            <person name="Di Pietro A."/>
            <person name="Dufresne M."/>
            <person name="Freitag M."/>
            <person name="Grabherr M."/>
            <person name="Henrissat B."/>
            <person name="Houterman P.M."/>
            <person name="Kang S."/>
            <person name="Shim W.B."/>
            <person name="Woloshuk C."/>
            <person name="Xie X."/>
            <person name="Xu J.R."/>
            <person name="Antoniw J."/>
            <person name="Baker S.E."/>
            <person name="Bluhm B.H."/>
            <person name="Breakspear A."/>
            <person name="Brown D.W."/>
            <person name="Butchko R.A."/>
            <person name="Chapman S."/>
            <person name="Coulson R."/>
            <person name="Coutinho P.M."/>
            <person name="Danchin E.G."/>
            <person name="Diener A."/>
            <person name="Gale L.R."/>
            <person name="Gardiner D.M."/>
            <person name="Goff S."/>
            <person name="Hammond-Kosack K.E."/>
            <person name="Hilburn K."/>
            <person name="Hua-Van A."/>
            <person name="Jonkers W."/>
            <person name="Kazan K."/>
            <person name="Kodira C.D."/>
            <person name="Koehrsen M."/>
            <person name="Kumar L."/>
            <person name="Lee Y.H."/>
            <person name="Li L."/>
            <person name="Manners J.M."/>
            <person name="Miranda-Saavedra D."/>
            <person name="Mukherjee M."/>
            <person name="Park G."/>
            <person name="Park J."/>
            <person name="Park S.Y."/>
            <person name="Proctor R.H."/>
            <person name="Regev A."/>
            <person name="Ruiz-Roldan M.C."/>
            <person name="Sain D."/>
            <person name="Sakthikumar S."/>
            <person name="Sykes S."/>
            <person name="Schwartz D.C."/>
            <person name="Turgeon B.G."/>
            <person name="Wapinski I."/>
            <person name="Yoder O."/>
            <person name="Young S."/>
            <person name="Zeng Q."/>
            <person name="Zhou S."/>
            <person name="Galagan J."/>
            <person name="Cuomo C.A."/>
            <person name="Kistler H.C."/>
            <person name="Rep M."/>
        </authorList>
    </citation>
    <scope>GENOME REANNOTATION</scope>
    <source>
        <strain evidence="10">ATCC MYA-4620 / CBS 123657 / FGSC 9075 / NRRL 31084 / PH-1</strain>
        <strain evidence="9">PH-1 / ATCC MYA-4620 / FGSC 9075 / NRRL 31084</strain>
    </source>
</reference>
<evidence type="ECO:0000256" key="4">
    <source>
        <dbReference type="ARBA" id="ARBA00023098"/>
    </source>
</evidence>
<dbReference type="Proteomes" id="UP000070720">
    <property type="component" value="Chromosome 2"/>
</dbReference>
<keyword evidence="2 5" id="KW-0378">Hydrolase</keyword>
<dbReference type="VEuPathDB" id="FungiDB:FGRAMPH1_01G12235"/>
<dbReference type="PROSITE" id="PS51210">
    <property type="entry name" value="PLA2C"/>
    <property type="match status" value="1"/>
</dbReference>
<dbReference type="EC" id="3.1.1.5" evidence="6"/>
<evidence type="ECO:0000313" key="10">
    <source>
        <dbReference type="Proteomes" id="UP000070720"/>
    </source>
</evidence>
<evidence type="ECO:0000256" key="6">
    <source>
        <dbReference type="RuleBase" id="RU362103"/>
    </source>
</evidence>
<feature type="domain" description="PLA2c" evidence="7">
    <location>
        <begin position="103"/>
        <end position="718"/>
    </location>
</feature>
<comment type="catalytic activity">
    <reaction evidence="6">
        <text>a 1-acyl-sn-glycero-3-phosphocholine + H2O = sn-glycerol 3-phosphocholine + a fatty acid + H(+)</text>
        <dbReference type="Rhea" id="RHEA:15177"/>
        <dbReference type="ChEBI" id="CHEBI:15377"/>
        <dbReference type="ChEBI" id="CHEBI:15378"/>
        <dbReference type="ChEBI" id="CHEBI:16870"/>
        <dbReference type="ChEBI" id="CHEBI:28868"/>
        <dbReference type="ChEBI" id="CHEBI:58168"/>
        <dbReference type="EC" id="3.1.1.5"/>
    </reaction>
</comment>
<dbReference type="SUPFAM" id="SSF52151">
    <property type="entry name" value="FabD/lysophospholipase-like"/>
    <property type="match status" value="1"/>
</dbReference>
<evidence type="ECO:0000259" key="7">
    <source>
        <dbReference type="PROSITE" id="PS51210"/>
    </source>
</evidence>
<evidence type="ECO:0000256" key="1">
    <source>
        <dbReference type="ARBA" id="ARBA00008780"/>
    </source>
</evidence>
<reference evidence="9" key="4">
    <citation type="submission" date="2017-01" db="UniProtKB">
        <authorList>
            <consortium name="EnsemblFungi"/>
        </authorList>
    </citation>
    <scope>IDENTIFICATION</scope>
    <source>
        <strain evidence="9">PH-1 / ATCC MYA-4620 / FGSC 9075 / NRRL 31084</strain>
    </source>
</reference>
<dbReference type="SMART" id="SM00022">
    <property type="entry name" value="PLAc"/>
    <property type="match status" value="1"/>
</dbReference>
<accession>A0A098DIZ7</accession>
<protein>
    <recommendedName>
        <fullName evidence="6">Lysophospholipase</fullName>
        <ecNumber evidence="6">3.1.1.5</ecNumber>
    </recommendedName>
</protein>
<accession>A0A0E0S346</accession>
<dbReference type="Gene3D" id="3.40.1090.10">
    <property type="entry name" value="Cytosolic phospholipase A2 catalytic domain"/>
    <property type="match status" value="1"/>
</dbReference>
<evidence type="ECO:0000256" key="5">
    <source>
        <dbReference type="PROSITE-ProRule" id="PRU00555"/>
    </source>
</evidence>
<dbReference type="AlphaFoldDB" id="A0A098DIZ7"/>
<name>A0A098DIZ7_GIBZE</name>
<evidence type="ECO:0000313" key="8">
    <source>
        <dbReference type="EMBL" id="CEF77921.1"/>
    </source>
</evidence>
<evidence type="ECO:0000313" key="9">
    <source>
        <dbReference type="EnsemblFungi" id="CEF77921"/>
    </source>
</evidence>
<keyword evidence="3 5" id="KW-0442">Lipid degradation</keyword>
<dbReference type="InterPro" id="IPR016035">
    <property type="entry name" value="Acyl_Trfase/lysoPLipase"/>
</dbReference>
<reference evidence="9 10" key="1">
    <citation type="journal article" date="2007" name="Science">
        <title>The Fusarium graminearum genome reveals a link between localized polymorphism and pathogen specialization.</title>
        <authorList>
            <person name="Cuomo C.A."/>
            <person name="Gueldener U."/>
            <person name="Xu J.-R."/>
            <person name="Trail F."/>
            <person name="Turgeon B.G."/>
            <person name="Di Pietro A."/>
            <person name="Walton J.D."/>
            <person name="Ma L.-J."/>
            <person name="Baker S.E."/>
            <person name="Rep M."/>
            <person name="Adam G."/>
            <person name="Antoniw J."/>
            <person name="Baldwin T."/>
            <person name="Calvo S.E."/>
            <person name="Chang Y.-L."/>
            <person name="DeCaprio D."/>
            <person name="Gale L.R."/>
            <person name="Gnerre S."/>
            <person name="Goswami R.S."/>
            <person name="Hammond-Kosack K."/>
            <person name="Harris L.J."/>
            <person name="Hilburn K."/>
            <person name="Kennell J.C."/>
            <person name="Kroken S."/>
            <person name="Magnuson J.K."/>
            <person name="Mannhaupt G."/>
            <person name="Mauceli E.W."/>
            <person name="Mewes H.-W."/>
            <person name="Mitterbauer R."/>
            <person name="Muehlbauer G."/>
            <person name="Muensterkoetter M."/>
            <person name="Nelson D."/>
            <person name="O'Donnell K."/>
            <person name="Ouellet T."/>
            <person name="Qi W."/>
            <person name="Quesneville H."/>
            <person name="Roncero M.I.G."/>
            <person name="Seong K.-Y."/>
            <person name="Tetko I.V."/>
            <person name="Urban M."/>
            <person name="Waalwijk C."/>
            <person name="Ward T.J."/>
            <person name="Yao J."/>
            <person name="Birren B.W."/>
            <person name="Kistler H.C."/>
        </authorList>
    </citation>
    <scope>NUCLEOTIDE SEQUENCE [LARGE SCALE GENOMIC DNA]</scope>
    <source>
        <strain evidence="10">ATCC MYA-4620 / CBS 123657 / FGSC 9075 / NRRL 31084 / PH-1</strain>
        <strain evidence="9">PH-1 / ATCC MYA-4620 / FGSC 9075 / NRRL 31084</strain>
    </source>
</reference>
<organism evidence="8 10">
    <name type="scientific">Gibberella zeae (strain ATCC MYA-4620 / CBS 123657 / FGSC 9075 / NRRL 31084 / PH-1)</name>
    <name type="common">Wheat head blight fungus</name>
    <name type="synonym">Fusarium graminearum</name>
    <dbReference type="NCBI Taxonomy" id="229533"/>
    <lineage>
        <taxon>Eukaryota</taxon>
        <taxon>Fungi</taxon>
        <taxon>Dikarya</taxon>
        <taxon>Ascomycota</taxon>
        <taxon>Pezizomycotina</taxon>
        <taxon>Sordariomycetes</taxon>
        <taxon>Hypocreomycetidae</taxon>
        <taxon>Hypocreales</taxon>
        <taxon>Nectriaceae</taxon>
        <taxon>Fusarium</taxon>
    </lineage>
</organism>
<dbReference type="InParanoid" id="A0A098DIZ7"/>
<dbReference type="PANTHER" id="PTHR10728:SF40">
    <property type="entry name" value="PATATIN FAMILY PROTEIN"/>
    <property type="match status" value="1"/>
</dbReference>
<keyword evidence="10" id="KW-1185">Reference proteome</keyword>
<dbReference type="PANTHER" id="PTHR10728">
    <property type="entry name" value="CYTOSOLIC PHOSPHOLIPASE A2"/>
    <property type="match status" value="1"/>
</dbReference>
<dbReference type="GO" id="GO:0004623">
    <property type="term" value="F:phospholipase A2 activity"/>
    <property type="evidence" value="ECO:0007669"/>
    <property type="project" value="TreeGrafter"/>
</dbReference>
<dbReference type="GO" id="GO:0004622">
    <property type="term" value="F:phosphatidylcholine lysophospholipase activity"/>
    <property type="evidence" value="ECO:0007669"/>
    <property type="project" value="UniProtKB-EC"/>
</dbReference>
<dbReference type="Pfam" id="PF01735">
    <property type="entry name" value="PLA2_B"/>
    <property type="match status" value="1"/>
</dbReference>
<reference evidence="8 10" key="3">
    <citation type="journal article" date="2015" name="BMC Genomics">
        <title>The completed genome sequence of the pathogenic ascomycete fungus Fusarium graminearum.</title>
        <authorList>
            <person name="King R."/>
            <person name="Urban M."/>
            <person name="Hammond-Kosack M.C."/>
            <person name="Hassani-Pak K."/>
            <person name="Hammond-Kosack K.E."/>
        </authorList>
    </citation>
    <scope>NUCLEOTIDE SEQUENCE [LARGE SCALE GENOMIC DNA]</scope>
    <source>
        <strain evidence="10">ATCC MYA-4620 / CBS 123657 / FGSC 9075 / NRRL 31084 / PH-1</strain>
        <strain evidence="8">PH-1</strain>
    </source>
</reference>
<sequence length="718" mass="80519">MVILTSIRKSPAYLYAKIYCLCALVSLVQATPISSRFRPANQTTPTRFRNGKALTSRIAPDNEPNKASLSNKTTRIIDRWYARVADLASVKTSLKRDGMDTATYPELQWDAKVRYGSSLHPKEQEFIHLRKVRISSEGKNSLHHFLCLPPDEIVDPRDVPLLSLGGSGGGYRVMYGFAGFMAAAKKSGLWDCITWTAGVSGSCWTIAAYYTIAKHDISKLVDHYMTVASELAHPMSMYALDKVARSKRGIYFLIGPLVSKAQKSIIGLSVMDLYSTLTATYQLLSREPKGRLSRATFQWSKLWQRSGIDKALEPMPILAAVRRVPRYSYEPKTISVKATAIQNDNIARNMDPMHRDSKNKPKTSSKKLFQYFEISPLEIGSADLNRYVPTWSWGRTFVSGHSVDRRPEQSFSLLLGQCTGAPAGPLTECIKALLVSIPKDTVMARLVAMLNRFLQSKRLEGFWGNPIRAGHDPNPFYGLEKPAMAREHTSEHSSYRSQAAEPEVANRRGLVTMTASSAVNFPPWEAQGRTRLMDCGMANNLPNHVLARPERGVDIFISFDSSSDVQTGAAVQRLHHFAADFDFELQEETEVFHSPRKNIELVSDDGLQVESRYLTQYARVFRGTRESGKTIYIIYCPLLPNGTNPNFNPSVSLEFYIRDTTASFSTSTNLMWTSDQVQSVLTTAEANITHYALDTIKRVVRKVYQDKKAHRQALKNIG</sequence>
<dbReference type="EnsemblFungi" id="CEF77921">
    <property type="protein sequence ID" value="CEF77921"/>
    <property type="gene ID" value="FGRRES_16315_M"/>
</dbReference>
<evidence type="ECO:0000256" key="2">
    <source>
        <dbReference type="ARBA" id="ARBA00022801"/>
    </source>
</evidence>
<dbReference type="GO" id="GO:0005829">
    <property type="term" value="C:cytosol"/>
    <property type="evidence" value="ECO:0007669"/>
    <property type="project" value="TreeGrafter"/>
</dbReference>
<proteinExistence type="inferred from homology"/>
<gene>
    <name evidence="9" type="primary">FG03176.1</name>
    <name evidence="8" type="ORF">FGRAMPH1_01T12235</name>
</gene>
<comment type="similarity">
    <text evidence="1 6">Belongs to the lysophospholipase family.</text>
</comment>
<dbReference type="eggNOG" id="KOG1325">
    <property type="taxonomic scope" value="Eukaryota"/>
</dbReference>
<dbReference type="STRING" id="229533.A0A098DIZ7"/>
<dbReference type="EMBL" id="HG970333">
    <property type="protein sequence ID" value="CEF77921.1"/>
    <property type="molecule type" value="Genomic_DNA"/>
</dbReference>
<evidence type="ECO:0000256" key="3">
    <source>
        <dbReference type="ARBA" id="ARBA00022963"/>
    </source>
</evidence>
<dbReference type="InterPro" id="IPR002642">
    <property type="entry name" value="LysoPLipase_cat_dom"/>
</dbReference>
<dbReference type="GO" id="GO:0046475">
    <property type="term" value="P:glycerophospholipid catabolic process"/>
    <property type="evidence" value="ECO:0007669"/>
    <property type="project" value="TreeGrafter"/>
</dbReference>